<evidence type="ECO:0000256" key="2">
    <source>
        <dbReference type="ARBA" id="ARBA00006966"/>
    </source>
</evidence>
<evidence type="ECO:0000256" key="1">
    <source>
        <dbReference type="ARBA" id="ARBA00001933"/>
    </source>
</evidence>
<dbReference type="InterPro" id="IPR015424">
    <property type="entry name" value="PyrdxlP-dep_Trfase"/>
</dbReference>
<dbReference type="GO" id="GO:0008732">
    <property type="term" value="F:L-allo-threonine aldolase activity"/>
    <property type="evidence" value="ECO:0007669"/>
    <property type="project" value="TreeGrafter"/>
</dbReference>
<reference evidence="7 8" key="1">
    <citation type="submission" date="2020-02" db="EMBL/GenBank/DDBJ databases">
        <title>Draft genome sequence of Haematococcus lacustris strain NIES-144.</title>
        <authorList>
            <person name="Morimoto D."/>
            <person name="Nakagawa S."/>
            <person name="Yoshida T."/>
            <person name="Sawayama S."/>
        </authorList>
    </citation>
    <scope>NUCLEOTIDE SEQUENCE [LARGE SCALE GENOMIC DNA]</scope>
    <source>
        <strain evidence="7 8">NIES-144</strain>
    </source>
</reference>
<proteinExistence type="inferred from homology"/>
<dbReference type="InterPro" id="IPR023603">
    <property type="entry name" value="Low_specificity_L-TA-like"/>
</dbReference>
<accession>A0A699YHD9</accession>
<dbReference type="SUPFAM" id="SSF53383">
    <property type="entry name" value="PLP-dependent transferases"/>
    <property type="match status" value="1"/>
</dbReference>
<dbReference type="InterPro" id="IPR015422">
    <property type="entry name" value="PyrdxlP-dep_Trfase_small"/>
</dbReference>
<dbReference type="InterPro" id="IPR001597">
    <property type="entry name" value="ArAA_b-elim_lyase/Thr_aldolase"/>
</dbReference>
<dbReference type="Gene3D" id="3.40.640.10">
    <property type="entry name" value="Type I PLP-dependent aspartate aminotransferase-like (Major domain)"/>
    <property type="match status" value="1"/>
</dbReference>
<keyword evidence="8" id="KW-1185">Reference proteome</keyword>
<evidence type="ECO:0000256" key="3">
    <source>
        <dbReference type="ARBA" id="ARBA00022898"/>
    </source>
</evidence>
<sequence>MYNVVASQASGTHPTAGWAENHIKRNMTAQTRPKPATALDFRSDTVTRPSPRMLAAMMSAPVGDDVWGDDPTVNKLQDLAAAMFGYEAALFCPSGTMTNQIAIKVHTQPGDELICSDTAHIYCYEGGGIAFNSGVQARALPGDKGRLTAAQVAAAINAEDAHYPRTSLVCLENSTNKGGGAIYSLQAMTQIAQLCRERGLKLHLDGARLFNAIIASRCGAATPATPLQTPATGPTAPTATANGNGPQQPHAAEHALSMMEAETAPYGPRDVGCLFDSISLCLSKGLGCPVGSLLMGSSAFIARAHRVRKVLGGGMRQAGFLAAAGLYALEHNVERLADDHQQAQRLAAALAACSPAFVAQVAPVATNLVIWTAGPGLSAQAVIEAMDAEGVLVSGMGGPLLRMVTHLDVNDHAVETACAALQRVQGKLCPGC</sequence>
<dbReference type="AlphaFoldDB" id="A0A699YHD9"/>
<dbReference type="InterPro" id="IPR015421">
    <property type="entry name" value="PyrdxlP-dep_Trfase_major"/>
</dbReference>
<dbReference type="PANTHER" id="PTHR48097">
    <property type="entry name" value="L-THREONINE ALDOLASE-RELATED"/>
    <property type="match status" value="1"/>
</dbReference>
<comment type="caution">
    <text evidence="7">The sequence shown here is derived from an EMBL/GenBank/DDBJ whole genome shotgun (WGS) entry which is preliminary data.</text>
</comment>
<evidence type="ECO:0000313" key="7">
    <source>
        <dbReference type="EMBL" id="GFH09620.1"/>
    </source>
</evidence>
<evidence type="ECO:0000256" key="5">
    <source>
        <dbReference type="SAM" id="MobiDB-lite"/>
    </source>
</evidence>
<comment type="cofactor">
    <cofactor evidence="1">
        <name>pyridoxal 5'-phosphate</name>
        <dbReference type="ChEBI" id="CHEBI:597326"/>
    </cofactor>
</comment>
<protein>
    <submittedName>
        <fullName evidence="7">Beta_elim_lyase domain-containing protein</fullName>
    </submittedName>
</protein>
<keyword evidence="3" id="KW-0663">Pyridoxal phosphate</keyword>
<comment type="similarity">
    <text evidence="2">Belongs to the threonine aldolase family.</text>
</comment>
<dbReference type="GO" id="GO:0006545">
    <property type="term" value="P:glycine biosynthetic process"/>
    <property type="evidence" value="ECO:0007669"/>
    <property type="project" value="TreeGrafter"/>
</dbReference>
<dbReference type="PIRSF" id="PIRSF017617">
    <property type="entry name" value="Thr_aldolase"/>
    <property type="match status" value="1"/>
</dbReference>
<feature type="region of interest" description="Disordered" evidence="5">
    <location>
        <begin position="225"/>
        <end position="252"/>
    </location>
</feature>
<dbReference type="EMBL" id="BLLF01000248">
    <property type="protein sequence ID" value="GFH09620.1"/>
    <property type="molecule type" value="Genomic_DNA"/>
</dbReference>
<gene>
    <name evidence="7" type="ORF">HaLaN_04797</name>
</gene>
<dbReference type="GO" id="GO:0006567">
    <property type="term" value="P:L-threonine catabolic process"/>
    <property type="evidence" value="ECO:0007669"/>
    <property type="project" value="TreeGrafter"/>
</dbReference>
<feature type="compositionally biased region" description="Low complexity" evidence="5">
    <location>
        <begin position="225"/>
        <end position="246"/>
    </location>
</feature>
<feature type="modified residue" description="N6-(pyridoxal phosphate)lysine" evidence="4">
    <location>
        <position position="284"/>
    </location>
</feature>
<dbReference type="GO" id="GO:0005829">
    <property type="term" value="C:cytosol"/>
    <property type="evidence" value="ECO:0007669"/>
    <property type="project" value="TreeGrafter"/>
</dbReference>
<dbReference type="Gene3D" id="3.90.1150.10">
    <property type="entry name" value="Aspartate Aminotransferase, domain 1"/>
    <property type="match status" value="1"/>
</dbReference>
<dbReference type="Pfam" id="PF01212">
    <property type="entry name" value="Beta_elim_lyase"/>
    <property type="match status" value="1"/>
</dbReference>
<organism evidence="7 8">
    <name type="scientific">Haematococcus lacustris</name>
    <name type="common">Green alga</name>
    <name type="synonym">Haematococcus pluvialis</name>
    <dbReference type="NCBI Taxonomy" id="44745"/>
    <lineage>
        <taxon>Eukaryota</taxon>
        <taxon>Viridiplantae</taxon>
        <taxon>Chlorophyta</taxon>
        <taxon>core chlorophytes</taxon>
        <taxon>Chlorophyceae</taxon>
        <taxon>CS clade</taxon>
        <taxon>Chlamydomonadales</taxon>
        <taxon>Haematococcaceae</taxon>
        <taxon>Haematococcus</taxon>
    </lineage>
</organism>
<evidence type="ECO:0000256" key="4">
    <source>
        <dbReference type="PIRSR" id="PIRSR017617-1"/>
    </source>
</evidence>
<name>A0A699YHD9_HAELA</name>
<dbReference type="Proteomes" id="UP000485058">
    <property type="component" value="Unassembled WGS sequence"/>
</dbReference>
<dbReference type="PANTHER" id="PTHR48097:SF9">
    <property type="entry name" value="L-THREONINE ALDOLASE"/>
    <property type="match status" value="1"/>
</dbReference>
<keyword evidence="7" id="KW-0456">Lyase</keyword>
<feature type="domain" description="Aromatic amino acid beta-eliminating lyase/threonine aldolase" evidence="6">
    <location>
        <begin position="40"/>
        <end position="361"/>
    </location>
</feature>
<evidence type="ECO:0000313" key="8">
    <source>
        <dbReference type="Proteomes" id="UP000485058"/>
    </source>
</evidence>
<evidence type="ECO:0000259" key="6">
    <source>
        <dbReference type="Pfam" id="PF01212"/>
    </source>
</evidence>